<accession>A0ABU8VUB1</accession>
<evidence type="ECO:0000256" key="3">
    <source>
        <dbReference type="ARBA" id="ARBA00022630"/>
    </source>
</evidence>
<feature type="domain" description="Luciferase-like" evidence="8">
    <location>
        <begin position="1"/>
        <end position="331"/>
    </location>
</feature>
<comment type="caution">
    <text evidence="9">The sequence shown here is derived from an EMBL/GenBank/DDBJ whole genome shotgun (WGS) entry which is preliminary data.</text>
</comment>
<proteinExistence type="inferred from homology"/>
<dbReference type="CDD" id="cd01094">
    <property type="entry name" value="Alkanesulfonate_monoxygenase"/>
    <property type="match status" value="1"/>
</dbReference>
<dbReference type="PANTHER" id="PTHR42847:SF4">
    <property type="entry name" value="ALKANESULFONATE MONOOXYGENASE-RELATED"/>
    <property type="match status" value="1"/>
</dbReference>
<name>A0ABU8VUB1_9BURK</name>
<organism evidence="9 10">
    <name type="scientific">Variovorax humicola</name>
    <dbReference type="NCBI Taxonomy" id="1769758"/>
    <lineage>
        <taxon>Bacteria</taxon>
        <taxon>Pseudomonadati</taxon>
        <taxon>Pseudomonadota</taxon>
        <taxon>Betaproteobacteria</taxon>
        <taxon>Burkholderiales</taxon>
        <taxon>Comamonadaceae</taxon>
        <taxon>Variovorax</taxon>
    </lineage>
</organism>
<keyword evidence="6 7" id="KW-0503">Monooxygenase</keyword>
<evidence type="ECO:0000256" key="5">
    <source>
        <dbReference type="ARBA" id="ARBA00023002"/>
    </source>
</evidence>
<dbReference type="InterPro" id="IPR011251">
    <property type="entry name" value="Luciferase-like_dom"/>
</dbReference>
<keyword evidence="4 7" id="KW-0288">FMN</keyword>
<dbReference type="PANTHER" id="PTHR42847">
    <property type="entry name" value="ALKANESULFONATE MONOOXYGENASE"/>
    <property type="match status" value="1"/>
</dbReference>
<gene>
    <name evidence="7 9" type="primary">ssuD</name>
    <name evidence="9" type="ORF">WKW80_04975</name>
</gene>
<dbReference type="EMBL" id="JBBKZV010000002">
    <property type="protein sequence ID" value="MEJ8821390.1"/>
    <property type="molecule type" value="Genomic_DNA"/>
</dbReference>
<evidence type="ECO:0000259" key="8">
    <source>
        <dbReference type="Pfam" id="PF00296"/>
    </source>
</evidence>
<dbReference type="Gene3D" id="3.20.20.30">
    <property type="entry name" value="Luciferase-like domain"/>
    <property type="match status" value="1"/>
</dbReference>
<evidence type="ECO:0000256" key="7">
    <source>
        <dbReference type="HAMAP-Rule" id="MF_01229"/>
    </source>
</evidence>
<evidence type="ECO:0000256" key="1">
    <source>
        <dbReference type="ARBA" id="ARBA00007044"/>
    </source>
</evidence>
<comment type="similarity">
    <text evidence="1 7">Belongs to the SsuD family.</text>
</comment>
<dbReference type="NCBIfam" id="NF001939">
    <property type="entry name" value="PRK00719.1"/>
    <property type="match status" value="1"/>
</dbReference>
<dbReference type="GO" id="GO:0008726">
    <property type="term" value="F:alkanesulfonate monooxygenase activity"/>
    <property type="evidence" value="ECO:0007669"/>
    <property type="project" value="UniProtKB-EC"/>
</dbReference>
<dbReference type="HAMAP" id="MF_01229">
    <property type="entry name" value="Alkanesulf_monooxygen"/>
    <property type="match status" value="1"/>
</dbReference>
<evidence type="ECO:0000256" key="6">
    <source>
        <dbReference type="ARBA" id="ARBA00023033"/>
    </source>
</evidence>
<sequence>MNIFWFLPTHGDSRYLGSTEGARQVDLAYLQQIAGAADQLGYEGVLIPTGRSCEDPWVIASSLIGATRKLKFLVAVRPGLHQPSLAARMAATFDRLSGGRLLVNLVTGGDQAELEGDGVFMDHAARYEQSAEFIRIWREVLARSHDSQSFDFEGKHLSVKGAKLLFPPVQRPYPPVYFGGSSEAAHELAAEQVEAYLTWGEPPAEVARKVADVRARAARKGRTVEFGIRLHVIVRETEAAAWQAAEDLISRVDDDTVNRAQAAFARMDSEGQRRMAALHAGGRKRTRADLEISPNLWAGVGLVRGGAGTALVGDPKTVAARIEEYAALGLDKFILSGYPHLEEAYRFAELVFPLLSKRSKTQLRGGTLGGPFGEVVANLDAPSRLHSQS</sequence>
<dbReference type="InterPro" id="IPR019911">
    <property type="entry name" value="Alkanesulphonate_mOase_FMN-dep"/>
</dbReference>
<dbReference type="NCBIfam" id="TIGR03565">
    <property type="entry name" value="alk_sulf_monoox"/>
    <property type="match status" value="1"/>
</dbReference>
<evidence type="ECO:0000313" key="10">
    <source>
        <dbReference type="Proteomes" id="UP001363010"/>
    </source>
</evidence>
<dbReference type="InterPro" id="IPR036661">
    <property type="entry name" value="Luciferase-like_sf"/>
</dbReference>
<dbReference type="RefSeq" id="WP_340362440.1">
    <property type="nucleotide sequence ID" value="NZ_JBBKZV010000002.1"/>
</dbReference>
<dbReference type="Pfam" id="PF00296">
    <property type="entry name" value="Bac_luciferase"/>
    <property type="match status" value="1"/>
</dbReference>
<dbReference type="InterPro" id="IPR050172">
    <property type="entry name" value="SsuD_RutA_monooxygenase"/>
</dbReference>
<evidence type="ECO:0000256" key="4">
    <source>
        <dbReference type="ARBA" id="ARBA00022643"/>
    </source>
</evidence>
<comment type="catalytic activity">
    <reaction evidence="7">
        <text>an alkanesulfonate + FMNH2 + O2 = an aldehyde + FMN + sulfite + H2O + 2 H(+)</text>
        <dbReference type="Rhea" id="RHEA:23064"/>
        <dbReference type="ChEBI" id="CHEBI:15377"/>
        <dbReference type="ChEBI" id="CHEBI:15378"/>
        <dbReference type="ChEBI" id="CHEBI:15379"/>
        <dbReference type="ChEBI" id="CHEBI:17359"/>
        <dbReference type="ChEBI" id="CHEBI:17478"/>
        <dbReference type="ChEBI" id="CHEBI:57618"/>
        <dbReference type="ChEBI" id="CHEBI:58210"/>
        <dbReference type="ChEBI" id="CHEBI:134249"/>
        <dbReference type="EC" id="1.14.14.5"/>
    </reaction>
</comment>
<keyword evidence="10" id="KW-1185">Reference proteome</keyword>
<dbReference type="SUPFAM" id="SSF51679">
    <property type="entry name" value="Bacterial luciferase-like"/>
    <property type="match status" value="1"/>
</dbReference>
<evidence type="ECO:0000313" key="9">
    <source>
        <dbReference type="EMBL" id="MEJ8821390.1"/>
    </source>
</evidence>
<keyword evidence="3 7" id="KW-0285">Flavoprotein</keyword>
<protein>
    <recommendedName>
        <fullName evidence="2 7">Alkanesulfonate monooxygenase</fullName>
        <ecNumber evidence="2 7">1.14.14.5</ecNumber>
    </recommendedName>
    <alternativeName>
        <fullName evidence="7">FMNH2-dependent aliphatic sulfonate monooxygenase</fullName>
    </alternativeName>
</protein>
<evidence type="ECO:0000256" key="2">
    <source>
        <dbReference type="ARBA" id="ARBA00012113"/>
    </source>
</evidence>
<keyword evidence="5 7" id="KW-0560">Oxidoreductase</keyword>
<reference evidence="9 10" key="1">
    <citation type="submission" date="2024-03" db="EMBL/GenBank/DDBJ databases">
        <title>Novel species of the genus Variovorax.</title>
        <authorList>
            <person name="Liu Q."/>
            <person name="Xin Y.-H."/>
        </authorList>
    </citation>
    <scope>NUCLEOTIDE SEQUENCE [LARGE SCALE GENOMIC DNA]</scope>
    <source>
        <strain evidence="9 10">KACC 18501</strain>
    </source>
</reference>
<dbReference type="EC" id="1.14.14.5" evidence="2 7"/>
<comment type="function">
    <text evidence="7">Catalyzes the desulfonation of aliphatic sulfonates.</text>
</comment>
<dbReference type="Proteomes" id="UP001363010">
    <property type="component" value="Unassembled WGS sequence"/>
</dbReference>